<evidence type="ECO:0000313" key="2">
    <source>
        <dbReference type="Proteomes" id="UP000680638"/>
    </source>
</evidence>
<sequence length="85" mass="9981">MRLNSGEPVRQRGASDRLQQILYPRGIQRDENQRRQIAKDKKTVSSFERGGYCFCVCFRQNQCRTPSNFVVEQQALYVVFLHITN</sequence>
<keyword evidence="2" id="KW-1185">Reference proteome</keyword>
<protein>
    <submittedName>
        <fullName evidence="1">Uncharacterized protein</fullName>
    </submittedName>
</protein>
<accession>A0ABQ4LXD3</accession>
<dbReference type="EMBL" id="BORW01000013">
    <property type="protein sequence ID" value="GIO67935.1"/>
    <property type="molecule type" value="Genomic_DNA"/>
</dbReference>
<organism evidence="1 2">
    <name type="scientific">Paenibacillus cookii</name>
    <dbReference type="NCBI Taxonomy" id="157839"/>
    <lineage>
        <taxon>Bacteria</taxon>
        <taxon>Bacillati</taxon>
        <taxon>Bacillota</taxon>
        <taxon>Bacilli</taxon>
        <taxon>Bacillales</taxon>
        <taxon>Paenibacillaceae</taxon>
        <taxon>Paenibacillus</taxon>
    </lineage>
</organism>
<gene>
    <name evidence="1" type="ORF">J21TS3_27560</name>
</gene>
<reference evidence="1 2" key="1">
    <citation type="submission" date="2021-03" db="EMBL/GenBank/DDBJ databases">
        <title>Antimicrobial resistance genes in bacteria isolated from Japanese honey, and their potential for conferring macrolide and lincosamide resistance in the American foulbrood pathogen Paenibacillus larvae.</title>
        <authorList>
            <person name="Okamoto M."/>
            <person name="Kumagai M."/>
            <person name="Kanamori H."/>
            <person name="Takamatsu D."/>
        </authorList>
    </citation>
    <scope>NUCLEOTIDE SEQUENCE [LARGE SCALE GENOMIC DNA]</scope>
    <source>
        <strain evidence="1 2">J21TS3</strain>
    </source>
</reference>
<proteinExistence type="predicted"/>
<name>A0ABQ4LXD3_9BACL</name>
<comment type="caution">
    <text evidence="1">The sequence shown here is derived from an EMBL/GenBank/DDBJ whole genome shotgun (WGS) entry which is preliminary data.</text>
</comment>
<dbReference type="Proteomes" id="UP000680638">
    <property type="component" value="Unassembled WGS sequence"/>
</dbReference>
<evidence type="ECO:0000313" key="1">
    <source>
        <dbReference type="EMBL" id="GIO67935.1"/>
    </source>
</evidence>